<keyword evidence="1" id="KW-0732">Signal</keyword>
<name>A0A146FJS6_ASPKA</name>
<protein>
    <submittedName>
        <fullName evidence="2">Microtubule associated protein</fullName>
    </submittedName>
</protein>
<sequence length="172" mass="17839">MLFAHFAFLVSFLVFGSLSVATQTPPCLVSAMRSQSDSDNLQNICATNVGKVWAKIVEFCGDERQLALEQLKDTCTHLQATLLTFDSTYAAYLPTTSSGIASHSTALFSPTKPSSVIASSTGISTSSFVPDASSSACPSTHPNQTISLGSADRGASAAAFAAVVFVGFAATL</sequence>
<evidence type="ECO:0000256" key="1">
    <source>
        <dbReference type="SAM" id="SignalP"/>
    </source>
</evidence>
<dbReference type="VEuPathDB" id="FungiDB:ASPFODRAFT_132453"/>
<evidence type="ECO:0000313" key="2">
    <source>
        <dbReference type="EMBL" id="GAT25523.1"/>
    </source>
</evidence>
<organism evidence="2 3">
    <name type="scientific">Aspergillus kawachii</name>
    <name type="common">White koji mold</name>
    <name type="synonym">Aspergillus awamori var. kawachi</name>
    <dbReference type="NCBI Taxonomy" id="1069201"/>
    <lineage>
        <taxon>Eukaryota</taxon>
        <taxon>Fungi</taxon>
        <taxon>Dikarya</taxon>
        <taxon>Ascomycota</taxon>
        <taxon>Pezizomycotina</taxon>
        <taxon>Eurotiomycetes</taxon>
        <taxon>Eurotiomycetidae</taxon>
        <taxon>Eurotiales</taxon>
        <taxon>Aspergillaceae</taxon>
        <taxon>Aspergillus</taxon>
        <taxon>Aspergillus subgen. Circumdati</taxon>
    </lineage>
</organism>
<evidence type="ECO:0000313" key="3">
    <source>
        <dbReference type="Proteomes" id="UP000075230"/>
    </source>
</evidence>
<accession>A0A146FJS6</accession>
<gene>
    <name evidence="2" type="ORF">RIB2604_02001000</name>
</gene>
<reference evidence="2 3" key="1">
    <citation type="journal article" date="2016" name="DNA Res.">
        <title>Genome sequence of Aspergillus luchuensis NBRC 4314.</title>
        <authorList>
            <person name="Yamada O."/>
            <person name="Machida M."/>
            <person name="Hosoyama A."/>
            <person name="Goto M."/>
            <person name="Takahashi T."/>
            <person name="Futagami T."/>
            <person name="Yamagata Y."/>
            <person name="Takeuchi M."/>
            <person name="Kobayashi T."/>
            <person name="Koike H."/>
            <person name="Abe K."/>
            <person name="Asai K."/>
            <person name="Arita M."/>
            <person name="Fujita N."/>
            <person name="Fukuda K."/>
            <person name="Higa K."/>
            <person name="Horikawa H."/>
            <person name="Ishikawa T."/>
            <person name="Jinno K."/>
            <person name="Kato Y."/>
            <person name="Kirimura K."/>
            <person name="Mizutani O."/>
            <person name="Nakasone K."/>
            <person name="Sano M."/>
            <person name="Shiraishi Y."/>
            <person name="Tsukahara M."/>
            <person name="Gomi K."/>
        </authorList>
    </citation>
    <scope>NUCLEOTIDE SEQUENCE [LARGE SCALE GENOMIC DNA]</scope>
    <source>
        <strain evidence="2 3">RIB 2604</strain>
    </source>
</reference>
<dbReference type="Proteomes" id="UP000075230">
    <property type="component" value="Unassembled WGS sequence"/>
</dbReference>
<feature type="chain" id="PRO_5007524044" evidence="1">
    <location>
        <begin position="20"/>
        <end position="172"/>
    </location>
</feature>
<dbReference type="AlphaFoldDB" id="A0A146FJS6"/>
<proteinExistence type="predicted"/>
<reference evidence="3" key="2">
    <citation type="submission" date="2016-02" db="EMBL/GenBank/DDBJ databases">
        <title>Genome sequencing of Aspergillus luchuensis NBRC 4314.</title>
        <authorList>
            <person name="Yamada O."/>
        </authorList>
    </citation>
    <scope>NUCLEOTIDE SEQUENCE [LARGE SCALE GENOMIC DNA]</scope>
    <source>
        <strain evidence="3">RIB 2604</strain>
    </source>
</reference>
<feature type="signal peptide" evidence="1">
    <location>
        <begin position="1"/>
        <end position="19"/>
    </location>
</feature>
<dbReference type="EMBL" id="BCWF01000020">
    <property type="protein sequence ID" value="GAT25523.1"/>
    <property type="molecule type" value="Genomic_DNA"/>
</dbReference>
<comment type="caution">
    <text evidence="2">The sequence shown here is derived from an EMBL/GenBank/DDBJ whole genome shotgun (WGS) entry which is preliminary data.</text>
</comment>